<dbReference type="Proteomes" id="UP000077266">
    <property type="component" value="Unassembled WGS sequence"/>
</dbReference>
<dbReference type="InParanoid" id="A0A165GMB1"/>
<name>A0A165GMB1_EXIGL</name>
<evidence type="ECO:0000313" key="2">
    <source>
        <dbReference type="Proteomes" id="UP000077266"/>
    </source>
</evidence>
<proteinExistence type="predicted"/>
<evidence type="ECO:0008006" key="3">
    <source>
        <dbReference type="Google" id="ProtNLM"/>
    </source>
</evidence>
<feature type="non-terminal residue" evidence="1">
    <location>
        <position position="1"/>
    </location>
</feature>
<dbReference type="EMBL" id="KV426042">
    <property type="protein sequence ID" value="KZV90728.1"/>
    <property type="molecule type" value="Genomic_DNA"/>
</dbReference>
<dbReference type="OrthoDB" id="3240817at2759"/>
<dbReference type="AlphaFoldDB" id="A0A165GMB1"/>
<keyword evidence="2" id="KW-1185">Reference proteome</keyword>
<accession>A0A165GMB1</accession>
<sequence length="435" mass="50072">LPHMEDDVLLHGIYISHLEHADDVLLVATTPEGLQIKIDLFYRWCRENLMVINALKTHICIHGPRPRLQPQFSVSDAPIAVVTEYVYLGVKFQSDARNLFKSHYEEKAAKARRAAHGVLHIESMIGSLPPWEGRILYMGRVDPHLIQGCEISPDVDDDLFEELYSVQKAFIRRILGVHKRSPVAPLHTESGLVPLKFRRLELALRFLDYLRLWPRSSYASAAYHDAVELSKTGHKGWLMDIVYVAQALGLKLQLRDLWDLDAKGVELLQWRLQHGLKSTLDEAIATGHKTYLLRGRLEPQSNGTLKHETICLRHYLHVPTLAHRRSLTRILFGCHLLAVERLAWSERYRREVPHDERLCRFCRRAVESPEHAMFRCVDSPELLVARTKYLASIYTTRPEIRRAAAYQDAAEYLRLLISDKETISLTAAFAHEVLK</sequence>
<evidence type="ECO:0000313" key="1">
    <source>
        <dbReference type="EMBL" id="KZV90728.1"/>
    </source>
</evidence>
<dbReference type="STRING" id="1314781.A0A165GMB1"/>
<protein>
    <recommendedName>
        <fullName evidence="3">Reverse transcriptase domain-containing protein</fullName>
    </recommendedName>
</protein>
<organism evidence="1 2">
    <name type="scientific">Exidia glandulosa HHB12029</name>
    <dbReference type="NCBI Taxonomy" id="1314781"/>
    <lineage>
        <taxon>Eukaryota</taxon>
        <taxon>Fungi</taxon>
        <taxon>Dikarya</taxon>
        <taxon>Basidiomycota</taxon>
        <taxon>Agaricomycotina</taxon>
        <taxon>Agaricomycetes</taxon>
        <taxon>Auriculariales</taxon>
        <taxon>Exidiaceae</taxon>
        <taxon>Exidia</taxon>
    </lineage>
</organism>
<reference evidence="1 2" key="1">
    <citation type="journal article" date="2016" name="Mol. Biol. Evol.">
        <title>Comparative Genomics of Early-Diverging Mushroom-Forming Fungi Provides Insights into the Origins of Lignocellulose Decay Capabilities.</title>
        <authorList>
            <person name="Nagy L.G."/>
            <person name="Riley R."/>
            <person name="Tritt A."/>
            <person name="Adam C."/>
            <person name="Daum C."/>
            <person name="Floudas D."/>
            <person name="Sun H."/>
            <person name="Yadav J.S."/>
            <person name="Pangilinan J."/>
            <person name="Larsson K.H."/>
            <person name="Matsuura K."/>
            <person name="Barry K."/>
            <person name="Labutti K."/>
            <person name="Kuo R."/>
            <person name="Ohm R.A."/>
            <person name="Bhattacharya S.S."/>
            <person name="Shirouzu T."/>
            <person name="Yoshinaga Y."/>
            <person name="Martin F.M."/>
            <person name="Grigoriev I.V."/>
            <person name="Hibbett D.S."/>
        </authorList>
    </citation>
    <scope>NUCLEOTIDE SEQUENCE [LARGE SCALE GENOMIC DNA]</scope>
    <source>
        <strain evidence="1 2">HHB12029</strain>
    </source>
</reference>
<gene>
    <name evidence="1" type="ORF">EXIGLDRAFT_573704</name>
</gene>
<feature type="non-terminal residue" evidence="1">
    <location>
        <position position="435"/>
    </location>
</feature>